<keyword evidence="8" id="KW-0472">Membrane</keyword>
<dbReference type="Pfam" id="PF01522">
    <property type="entry name" value="Polysacc_deac_1"/>
    <property type="match status" value="1"/>
</dbReference>
<keyword evidence="4" id="KW-0325">Glycoprotein</keyword>
<dbReference type="GO" id="GO:0005975">
    <property type="term" value="P:carbohydrate metabolic process"/>
    <property type="evidence" value="ECO:0007669"/>
    <property type="project" value="InterPro"/>
</dbReference>
<evidence type="ECO:0000256" key="10">
    <source>
        <dbReference type="ARBA" id="ARBA00023288"/>
    </source>
</evidence>
<evidence type="ECO:0000256" key="2">
    <source>
        <dbReference type="ARBA" id="ARBA00004609"/>
    </source>
</evidence>
<feature type="region of interest" description="Disordered" evidence="12">
    <location>
        <begin position="295"/>
        <end position="324"/>
    </location>
</feature>
<feature type="signal peptide" evidence="13">
    <location>
        <begin position="1"/>
        <end position="22"/>
    </location>
</feature>
<evidence type="ECO:0000256" key="6">
    <source>
        <dbReference type="ARBA" id="ARBA00022729"/>
    </source>
</evidence>
<evidence type="ECO:0000256" key="11">
    <source>
        <dbReference type="ARBA" id="ARBA00023316"/>
    </source>
</evidence>
<dbReference type="SUPFAM" id="SSF88713">
    <property type="entry name" value="Glycoside hydrolase/deacetylase"/>
    <property type="match status" value="1"/>
</dbReference>
<feature type="domain" description="NodB homology" evidence="14">
    <location>
        <begin position="95"/>
        <end position="299"/>
    </location>
</feature>
<dbReference type="Proteomes" id="UP000663861">
    <property type="component" value="Unassembled WGS sequence"/>
</dbReference>
<feature type="compositionally biased region" description="Polar residues" evidence="12">
    <location>
        <begin position="295"/>
        <end position="304"/>
    </location>
</feature>
<feature type="chain" id="PRO_5034899010" description="NodB homology domain-containing protein" evidence="13">
    <location>
        <begin position="23"/>
        <end position="376"/>
    </location>
</feature>
<keyword evidence="10" id="KW-0449">Lipoprotein</keyword>
<dbReference type="InterPro" id="IPR011330">
    <property type="entry name" value="Glyco_hydro/deAcase_b/a-brl"/>
</dbReference>
<sequence>MQFFAKLALVGTVASSLVGALAFPLDGSKVPRQLAQLVTKCTVPNTVALTFALAFPLDGSKVPRQLAQLVTKCTVPNTVALTFDDVRYWLNKVSSHAYINYDRAHTCICMISRKRLSRLEGKHMYDISKAIIAAGGKATFFVNGNNYGCIYDAANVKRIKYLHEKGHQLASHTWGHKDLATLTWDQVHDEMWRVEEALQRIIGVTPAFMRPPFGSYNDNVLAASAVRGQKVAIWDFDSGDSTGSTPAQSKQKYTDIANQRPSNILTLNHETYANCVRLLDLIFYSPVFTYTISTDTRSSLTPSPCSRPRVTSSSPLPIASASSPTRLEAPLPPAPGPVKPFHLAVLDLVSDICFYLVITCHSFIAQYCGIMHGLLW</sequence>
<evidence type="ECO:0000259" key="14">
    <source>
        <dbReference type="PROSITE" id="PS51677"/>
    </source>
</evidence>
<evidence type="ECO:0000256" key="7">
    <source>
        <dbReference type="ARBA" id="ARBA00022801"/>
    </source>
</evidence>
<dbReference type="GO" id="GO:0098552">
    <property type="term" value="C:side of membrane"/>
    <property type="evidence" value="ECO:0007669"/>
    <property type="project" value="UniProtKB-KW"/>
</dbReference>
<keyword evidence="6 13" id="KW-0732">Signal</keyword>
<dbReference type="GO" id="GO:0046872">
    <property type="term" value="F:metal ion binding"/>
    <property type="evidence" value="ECO:0007669"/>
    <property type="project" value="UniProtKB-KW"/>
</dbReference>
<feature type="compositionally biased region" description="Low complexity" evidence="12">
    <location>
        <begin position="312"/>
        <end position="324"/>
    </location>
</feature>
<keyword evidence="5" id="KW-0479">Metal-binding</keyword>
<dbReference type="AlphaFoldDB" id="A0A8H3B5Y8"/>
<dbReference type="EMBL" id="CAJMWY010000813">
    <property type="protein sequence ID" value="CAE6448183.1"/>
    <property type="molecule type" value="Genomic_DNA"/>
</dbReference>
<keyword evidence="9" id="KW-0119">Carbohydrate metabolism</keyword>
<dbReference type="PANTHER" id="PTHR46471:SF2">
    <property type="entry name" value="CHITIN DEACETYLASE-RELATED"/>
    <property type="match status" value="1"/>
</dbReference>
<comment type="subcellular location">
    <subcellularLocation>
        <location evidence="2">Cell membrane</location>
        <topology evidence="2">Lipid-anchor</topology>
        <topology evidence="2">GPI-anchor</topology>
    </subcellularLocation>
</comment>
<evidence type="ECO:0000256" key="12">
    <source>
        <dbReference type="SAM" id="MobiDB-lite"/>
    </source>
</evidence>
<dbReference type="GO" id="GO:0016810">
    <property type="term" value="F:hydrolase activity, acting on carbon-nitrogen (but not peptide) bonds"/>
    <property type="evidence" value="ECO:0007669"/>
    <property type="project" value="InterPro"/>
</dbReference>
<organism evidence="15 16">
    <name type="scientific">Rhizoctonia solani</name>
    <dbReference type="NCBI Taxonomy" id="456999"/>
    <lineage>
        <taxon>Eukaryota</taxon>
        <taxon>Fungi</taxon>
        <taxon>Dikarya</taxon>
        <taxon>Basidiomycota</taxon>
        <taxon>Agaricomycotina</taxon>
        <taxon>Agaricomycetes</taxon>
        <taxon>Cantharellales</taxon>
        <taxon>Ceratobasidiaceae</taxon>
        <taxon>Rhizoctonia</taxon>
    </lineage>
</organism>
<dbReference type="GO" id="GO:0005886">
    <property type="term" value="C:plasma membrane"/>
    <property type="evidence" value="ECO:0007669"/>
    <property type="project" value="UniProtKB-SubCell"/>
</dbReference>
<evidence type="ECO:0000256" key="8">
    <source>
        <dbReference type="ARBA" id="ARBA00023136"/>
    </source>
</evidence>
<accession>A0A8H3B5Y8</accession>
<reference evidence="15" key="1">
    <citation type="submission" date="2021-01" db="EMBL/GenBank/DDBJ databases">
        <authorList>
            <person name="Kaushik A."/>
        </authorList>
    </citation>
    <scope>NUCLEOTIDE SEQUENCE</scope>
    <source>
        <strain evidence="15">AG4-RS23</strain>
    </source>
</reference>
<keyword evidence="7" id="KW-0378">Hydrolase</keyword>
<evidence type="ECO:0000256" key="3">
    <source>
        <dbReference type="ARBA" id="ARBA00022475"/>
    </source>
</evidence>
<dbReference type="PANTHER" id="PTHR46471">
    <property type="entry name" value="CHITIN DEACETYLASE"/>
    <property type="match status" value="1"/>
</dbReference>
<dbReference type="GO" id="GO:0071555">
    <property type="term" value="P:cell wall organization"/>
    <property type="evidence" value="ECO:0007669"/>
    <property type="project" value="UniProtKB-KW"/>
</dbReference>
<protein>
    <recommendedName>
        <fullName evidence="14">NodB homology domain-containing protein</fullName>
    </recommendedName>
</protein>
<gene>
    <name evidence="15" type="ORF">RDB_LOCUS50997</name>
</gene>
<keyword evidence="4" id="KW-0336">GPI-anchor</keyword>
<evidence type="ECO:0000313" key="16">
    <source>
        <dbReference type="Proteomes" id="UP000663861"/>
    </source>
</evidence>
<dbReference type="Gene3D" id="3.20.20.370">
    <property type="entry name" value="Glycoside hydrolase/deacetylase"/>
    <property type="match status" value="1"/>
</dbReference>
<evidence type="ECO:0000256" key="4">
    <source>
        <dbReference type="ARBA" id="ARBA00022622"/>
    </source>
</evidence>
<comment type="caution">
    <text evidence="15">The sequence shown here is derived from an EMBL/GenBank/DDBJ whole genome shotgun (WGS) entry which is preliminary data.</text>
</comment>
<evidence type="ECO:0000256" key="13">
    <source>
        <dbReference type="SAM" id="SignalP"/>
    </source>
</evidence>
<evidence type="ECO:0000256" key="1">
    <source>
        <dbReference type="ARBA" id="ARBA00001941"/>
    </source>
</evidence>
<evidence type="ECO:0000313" key="15">
    <source>
        <dbReference type="EMBL" id="CAE6448183.1"/>
    </source>
</evidence>
<comment type="cofactor">
    <cofactor evidence="1">
        <name>Co(2+)</name>
        <dbReference type="ChEBI" id="CHEBI:48828"/>
    </cofactor>
</comment>
<keyword evidence="3" id="KW-1003">Cell membrane</keyword>
<dbReference type="InterPro" id="IPR002509">
    <property type="entry name" value="NODB_dom"/>
</dbReference>
<evidence type="ECO:0000256" key="9">
    <source>
        <dbReference type="ARBA" id="ARBA00023277"/>
    </source>
</evidence>
<name>A0A8H3B5Y8_9AGAM</name>
<dbReference type="PROSITE" id="PS51677">
    <property type="entry name" value="NODB"/>
    <property type="match status" value="1"/>
</dbReference>
<evidence type="ECO:0000256" key="5">
    <source>
        <dbReference type="ARBA" id="ARBA00022723"/>
    </source>
</evidence>
<keyword evidence="11" id="KW-0961">Cell wall biogenesis/degradation</keyword>
<proteinExistence type="predicted"/>